<dbReference type="InterPro" id="IPR003423">
    <property type="entry name" value="OMP_efflux"/>
</dbReference>
<dbReference type="SUPFAM" id="SSF56954">
    <property type="entry name" value="Outer membrane efflux proteins (OEP)"/>
    <property type="match status" value="1"/>
</dbReference>
<name>A0AAJ4WAB5_9GAMM</name>
<dbReference type="GO" id="GO:1990281">
    <property type="term" value="C:efflux pump complex"/>
    <property type="evidence" value="ECO:0007669"/>
    <property type="project" value="TreeGrafter"/>
</dbReference>
<keyword evidence="6" id="KW-0472">Membrane</keyword>
<keyword evidence="5" id="KW-0812">Transmembrane</keyword>
<evidence type="ECO:0000256" key="4">
    <source>
        <dbReference type="ARBA" id="ARBA00022452"/>
    </source>
</evidence>
<dbReference type="AlphaFoldDB" id="A0AAJ4WAB5"/>
<evidence type="ECO:0000256" key="2">
    <source>
        <dbReference type="ARBA" id="ARBA00007613"/>
    </source>
</evidence>
<comment type="subcellular location">
    <subcellularLocation>
        <location evidence="1">Cell outer membrane</location>
    </subcellularLocation>
</comment>
<evidence type="ECO:0000313" key="8">
    <source>
        <dbReference type="EMBL" id="SFC75521.1"/>
    </source>
</evidence>
<comment type="caution">
    <text evidence="8">The sequence shown here is derived from an EMBL/GenBank/DDBJ whole genome shotgun (WGS) entry which is preliminary data.</text>
</comment>
<dbReference type="Pfam" id="PF02321">
    <property type="entry name" value="OEP"/>
    <property type="match status" value="2"/>
</dbReference>
<proteinExistence type="inferred from homology"/>
<sequence>MKCIKYGLLSGQSSKKLKYRRRFWLYGSLSCWLLIASPLVYADDEYQWQAAPSEQQLDSLSIHEAILRAFGRNPQIAQAAAQIRVGNANLTGAESAWFPQVSLQGGVGRTHQTDSSGSLNNNGSLGVNLKQLIYDFGKTGGSIDEQQNLTEAYNYQLYSTLNNVGQLTLQSYLQVKRYQELALAAQRNLASLKTVRDMAKMRADAGLSSQSDVLQADSRIDGMNATYQQYQAQVRSSQAVLMALTGVMADTLPDLPKNLLNQKITIKSLPYQQNNAVRSAQAKQSAAEQRIRQAKAQYWPTVSVQAGRTRYGDNNGSYWDDRVQLVVDAPLYQGGATGAKVEAAEGDRQNSLAELEASKLDVNQKASTAYADLIGAQQRQQASEAQQSSAVQARSVYQDEYRLSKRSLNDLLSVEQDVLQAENAAITARYDAWDAAVRYAGAVDNLLDMLGIERQKVTGDTLPEL</sequence>
<dbReference type="GO" id="GO:0009279">
    <property type="term" value="C:cell outer membrane"/>
    <property type="evidence" value="ECO:0007669"/>
    <property type="project" value="UniProtKB-SubCell"/>
</dbReference>
<gene>
    <name evidence="8" type="ORF">SAMN02745723_10438</name>
</gene>
<dbReference type="GO" id="GO:0015562">
    <property type="term" value="F:efflux transmembrane transporter activity"/>
    <property type="evidence" value="ECO:0007669"/>
    <property type="project" value="InterPro"/>
</dbReference>
<dbReference type="EMBL" id="FOLW01000004">
    <property type="protein sequence ID" value="SFC75521.1"/>
    <property type="molecule type" value="Genomic_DNA"/>
</dbReference>
<reference evidence="8 9" key="1">
    <citation type="submission" date="2016-10" db="EMBL/GenBank/DDBJ databases">
        <authorList>
            <person name="Varghese N."/>
            <person name="Submissions S."/>
        </authorList>
    </citation>
    <scope>NUCLEOTIDE SEQUENCE [LARGE SCALE GENOMIC DNA]</scope>
    <source>
        <strain evidence="8 9">DSM 5563</strain>
    </source>
</reference>
<evidence type="ECO:0000256" key="3">
    <source>
        <dbReference type="ARBA" id="ARBA00022448"/>
    </source>
</evidence>
<evidence type="ECO:0000256" key="7">
    <source>
        <dbReference type="ARBA" id="ARBA00023237"/>
    </source>
</evidence>
<dbReference type="Gene3D" id="1.20.1600.10">
    <property type="entry name" value="Outer membrane efflux proteins (OEP)"/>
    <property type="match status" value="1"/>
</dbReference>
<organism evidence="8 9">
    <name type="scientific">Pragia fontium DSM 5563 = ATCC 49100</name>
    <dbReference type="NCBI Taxonomy" id="1122977"/>
    <lineage>
        <taxon>Bacteria</taxon>
        <taxon>Pseudomonadati</taxon>
        <taxon>Pseudomonadota</taxon>
        <taxon>Gammaproteobacteria</taxon>
        <taxon>Enterobacterales</taxon>
        <taxon>Budviciaceae</taxon>
        <taxon>Pragia</taxon>
    </lineage>
</organism>
<protein>
    <submittedName>
        <fullName evidence="8">Outer membrane protein, adhesin transport system</fullName>
    </submittedName>
</protein>
<dbReference type="InterPro" id="IPR010130">
    <property type="entry name" value="T1SS_OMP_TolC"/>
</dbReference>
<dbReference type="RefSeq" id="WP_074822128.1">
    <property type="nucleotide sequence ID" value="NZ_FOLW01000004.1"/>
</dbReference>
<evidence type="ECO:0000256" key="1">
    <source>
        <dbReference type="ARBA" id="ARBA00004442"/>
    </source>
</evidence>
<dbReference type="Proteomes" id="UP000226420">
    <property type="component" value="Unassembled WGS sequence"/>
</dbReference>
<comment type="similarity">
    <text evidence="2">Belongs to the outer membrane factor (OMF) (TC 1.B.17) family.</text>
</comment>
<keyword evidence="7" id="KW-0998">Cell outer membrane</keyword>
<evidence type="ECO:0000256" key="5">
    <source>
        <dbReference type="ARBA" id="ARBA00022692"/>
    </source>
</evidence>
<accession>A0AAJ4WAB5</accession>
<dbReference type="PANTHER" id="PTHR30026">
    <property type="entry name" value="OUTER MEMBRANE PROTEIN TOLC"/>
    <property type="match status" value="1"/>
</dbReference>
<keyword evidence="3" id="KW-0813">Transport</keyword>
<keyword evidence="4" id="KW-1134">Transmembrane beta strand</keyword>
<dbReference type="PANTHER" id="PTHR30026:SF22">
    <property type="entry name" value="OUTER MEMBRANE EFFLUX PROTEIN"/>
    <property type="match status" value="1"/>
</dbReference>
<evidence type="ECO:0000313" key="9">
    <source>
        <dbReference type="Proteomes" id="UP000226420"/>
    </source>
</evidence>
<dbReference type="InterPro" id="IPR051906">
    <property type="entry name" value="TolC-like"/>
</dbReference>
<evidence type="ECO:0000256" key="6">
    <source>
        <dbReference type="ARBA" id="ARBA00023136"/>
    </source>
</evidence>
<dbReference type="GO" id="GO:0015288">
    <property type="term" value="F:porin activity"/>
    <property type="evidence" value="ECO:0007669"/>
    <property type="project" value="TreeGrafter"/>
</dbReference>
<dbReference type="NCBIfam" id="TIGR01844">
    <property type="entry name" value="type_I_sec_TolC"/>
    <property type="match status" value="1"/>
</dbReference>